<reference evidence="7 8" key="1">
    <citation type="submission" date="2008-06" db="EMBL/GenBank/DDBJ databases">
        <title>Complete sequence of Chloroherpeton thalassium ATCC 35110.</title>
        <authorList>
            <consortium name="US DOE Joint Genome Institute"/>
            <person name="Lucas S."/>
            <person name="Copeland A."/>
            <person name="Lapidus A."/>
            <person name="Glavina del Rio T."/>
            <person name="Dalin E."/>
            <person name="Tice H."/>
            <person name="Bruce D."/>
            <person name="Goodwin L."/>
            <person name="Pitluck S."/>
            <person name="Schmutz J."/>
            <person name="Larimer F."/>
            <person name="Land M."/>
            <person name="Hauser L."/>
            <person name="Kyrpides N."/>
            <person name="Mikhailova N."/>
            <person name="Liu Z."/>
            <person name="Li T."/>
            <person name="Zhao F."/>
            <person name="Overmann J."/>
            <person name="Bryant D.A."/>
            <person name="Richardson P."/>
        </authorList>
    </citation>
    <scope>NUCLEOTIDE SEQUENCE [LARGE SCALE GENOMIC DNA]</scope>
    <source>
        <strain evidence="8">ATCC 35110 / GB-78</strain>
    </source>
</reference>
<accession>B3QUX0</accession>
<evidence type="ECO:0000256" key="4">
    <source>
        <dbReference type="ARBA" id="ARBA00022989"/>
    </source>
</evidence>
<name>B3QUX0_CHLT3</name>
<dbReference type="Proteomes" id="UP000001208">
    <property type="component" value="Chromosome"/>
</dbReference>
<keyword evidence="4 6" id="KW-1133">Transmembrane helix</keyword>
<evidence type="ECO:0000313" key="7">
    <source>
        <dbReference type="EMBL" id="ACF14471.1"/>
    </source>
</evidence>
<dbReference type="PANTHER" id="PTHR30250">
    <property type="entry name" value="PST FAMILY PREDICTED COLANIC ACID TRANSPORTER"/>
    <property type="match status" value="1"/>
</dbReference>
<comment type="subcellular location">
    <subcellularLocation>
        <location evidence="1">Cell membrane</location>
        <topology evidence="1">Multi-pass membrane protein</topology>
    </subcellularLocation>
</comment>
<dbReference type="STRING" id="517418.Ctha_2019"/>
<evidence type="ECO:0000256" key="1">
    <source>
        <dbReference type="ARBA" id="ARBA00004651"/>
    </source>
</evidence>
<keyword evidence="5 6" id="KW-0472">Membrane</keyword>
<evidence type="ECO:0000313" key="8">
    <source>
        <dbReference type="Proteomes" id="UP000001208"/>
    </source>
</evidence>
<dbReference type="RefSeq" id="WP_012500554.1">
    <property type="nucleotide sequence ID" value="NC_011026.1"/>
</dbReference>
<dbReference type="InterPro" id="IPR002797">
    <property type="entry name" value="Polysacc_synth"/>
</dbReference>
<dbReference type="PANTHER" id="PTHR30250:SF11">
    <property type="entry name" value="O-ANTIGEN TRANSPORTER-RELATED"/>
    <property type="match status" value="1"/>
</dbReference>
<feature type="transmembrane region" description="Helical" evidence="6">
    <location>
        <begin position="127"/>
        <end position="149"/>
    </location>
</feature>
<gene>
    <name evidence="7" type="ordered locus">Ctha_2019</name>
</gene>
<keyword evidence="2" id="KW-1003">Cell membrane</keyword>
<feature type="transmembrane region" description="Helical" evidence="6">
    <location>
        <begin position="25"/>
        <end position="47"/>
    </location>
</feature>
<dbReference type="EMBL" id="CP001100">
    <property type="protein sequence ID" value="ACF14471.1"/>
    <property type="molecule type" value="Genomic_DNA"/>
</dbReference>
<feature type="transmembrane region" description="Helical" evidence="6">
    <location>
        <begin position="219"/>
        <end position="239"/>
    </location>
</feature>
<feature type="transmembrane region" description="Helical" evidence="6">
    <location>
        <begin position="335"/>
        <end position="355"/>
    </location>
</feature>
<feature type="transmembrane region" description="Helical" evidence="6">
    <location>
        <begin position="161"/>
        <end position="180"/>
    </location>
</feature>
<feature type="transmembrane region" description="Helical" evidence="6">
    <location>
        <begin position="59"/>
        <end position="81"/>
    </location>
</feature>
<evidence type="ECO:0000256" key="6">
    <source>
        <dbReference type="SAM" id="Phobius"/>
    </source>
</evidence>
<feature type="transmembrane region" description="Helical" evidence="6">
    <location>
        <begin position="93"/>
        <end position="115"/>
    </location>
</feature>
<dbReference type="KEGG" id="cts:Ctha_2019"/>
<protein>
    <submittedName>
        <fullName evidence="7">Polysaccharide biosynthesis protein</fullName>
    </submittedName>
</protein>
<feature type="transmembrane region" description="Helical" evidence="6">
    <location>
        <begin position="259"/>
        <end position="283"/>
    </location>
</feature>
<evidence type="ECO:0000256" key="3">
    <source>
        <dbReference type="ARBA" id="ARBA00022692"/>
    </source>
</evidence>
<keyword evidence="3 6" id="KW-0812">Transmembrane</keyword>
<proteinExistence type="predicted"/>
<dbReference type="GO" id="GO:0005886">
    <property type="term" value="C:plasma membrane"/>
    <property type="evidence" value="ECO:0007669"/>
    <property type="project" value="UniProtKB-SubCell"/>
</dbReference>
<feature type="transmembrane region" description="Helical" evidence="6">
    <location>
        <begin position="367"/>
        <end position="390"/>
    </location>
</feature>
<dbReference type="eggNOG" id="COG2244">
    <property type="taxonomic scope" value="Bacteria"/>
</dbReference>
<keyword evidence="8" id="KW-1185">Reference proteome</keyword>
<feature type="transmembrane region" description="Helical" evidence="6">
    <location>
        <begin position="396"/>
        <end position="417"/>
    </location>
</feature>
<dbReference type="HOGENOM" id="CLU_050201_0_0_10"/>
<evidence type="ECO:0000256" key="5">
    <source>
        <dbReference type="ARBA" id="ARBA00023136"/>
    </source>
</evidence>
<dbReference type="OrthoDB" id="8482265at2"/>
<sequence>MIARLKAVLDRFGLNTRLSHDAIRVYLFQFLGIAASFVLSILIARILGPAEKGRYDLFLLLNSLMISFGVAGVPNGLLYYMTNEKKRLGEVHGTGLATTGFAWLILFIIGFVWIAKFTALLNGLPEWCIWLSLFIAPALLYRQIWINLMTGANEAVQMHRFQFYIILLNLFGGMYLVWAGELDFSHTIWLTAGIQVFGAIMMVAVLLMKDAKLSIDLSLARKSLSYGTFIFIASLANILHFKVDQIMINGWLGTKSLGMYAVGTKIAEMLFIIDTGLTSTATYKISSSSVQESYRLAVKLFRVQFALSGLSGLFLALIAYPLISAVYGEAYREAALPLIYLIPGIVFWSSSKILSIMLNYKLGMAKFVMVFSMIGGLVNVVLNYVFIVIFDLNISGAALASSISYAIVALITFLKVYQLRK</sequence>
<evidence type="ECO:0000256" key="2">
    <source>
        <dbReference type="ARBA" id="ARBA00022475"/>
    </source>
</evidence>
<feature type="transmembrane region" description="Helical" evidence="6">
    <location>
        <begin position="186"/>
        <end position="207"/>
    </location>
</feature>
<dbReference type="InterPro" id="IPR050833">
    <property type="entry name" value="Poly_Biosynth_Transport"/>
</dbReference>
<dbReference type="Pfam" id="PF01943">
    <property type="entry name" value="Polysacc_synt"/>
    <property type="match status" value="1"/>
</dbReference>
<feature type="transmembrane region" description="Helical" evidence="6">
    <location>
        <begin position="303"/>
        <end position="323"/>
    </location>
</feature>
<organism evidence="7 8">
    <name type="scientific">Chloroherpeton thalassium (strain ATCC 35110 / GB-78)</name>
    <dbReference type="NCBI Taxonomy" id="517418"/>
    <lineage>
        <taxon>Bacteria</taxon>
        <taxon>Pseudomonadati</taxon>
        <taxon>Chlorobiota</taxon>
        <taxon>Chlorobiia</taxon>
        <taxon>Chlorobiales</taxon>
        <taxon>Chloroherpetonaceae</taxon>
        <taxon>Chloroherpeton</taxon>
    </lineage>
</organism>
<dbReference type="AlphaFoldDB" id="B3QUX0"/>